<dbReference type="EMBL" id="MGEJ01000001">
    <property type="protein sequence ID" value="OGL82006.1"/>
    <property type="molecule type" value="Genomic_DNA"/>
</dbReference>
<dbReference type="Gene3D" id="3.10.20.800">
    <property type="match status" value="1"/>
</dbReference>
<dbReference type="PANTHER" id="PTHR35788:SF1">
    <property type="entry name" value="EXPORTED PROTEIN"/>
    <property type="match status" value="1"/>
</dbReference>
<name>A0A1F7UUR7_9BACT</name>
<dbReference type="Pfam" id="PF04294">
    <property type="entry name" value="VanW"/>
    <property type="match status" value="1"/>
</dbReference>
<dbReference type="InterPro" id="IPR052913">
    <property type="entry name" value="Glycopeptide_resist_protein"/>
</dbReference>
<proteinExistence type="predicted"/>
<accession>A0A1F7UUR7</accession>
<dbReference type="Proteomes" id="UP000176897">
    <property type="component" value="Unassembled WGS sequence"/>
</dbReference>
<evidence type="ECO:0000313" key="2">
    <source>
        <dbReference type="EMBL" id="OGL82006.1"/>
    </source>
</evidence>
<evidence type="ECO:0000259" key="1">
    <source>
        <dbReference type="Pfam" id="PF12229"/>
    </source>
</evidence>
<protein>
    <recommendedName>
        <fullName evidence="1">YoaR-like putative peptidoglycan binding domain-containing protein</fullName>
    </recommendedName>
</protein>
<reference evidence="2 3" key="1">
    <citation type="journal article" date="2016" name="Nat. Commun.">
        <title>Thousands of microbial genomes shed light on interconnected biogeochemical processes in an aquifer system.</title>
        <authorList>
            <person name="Anantharaman K."/>
            <person name="Brown C.T."/>
            <person name="Hug L.A."/>
            <person name="Sharon I."/>
            <person name="Castelle C.J."/>
            <person name="Probst A.J."/>
            <person name="Thomas B.C."/>
            <person name="Singh A."/>
            <person name="Wilkins M.J."/>
            <person name="Karaoz U."/>
            <person name="Brodie E.L."/>
            <person name="Williams K.H."/>
            <person name="Hubbard S.S."/>
            <person name="Banfield J.F."/>
        </authorList>
    </citation>
    <scope>NUCLEOTIDE SEQUENCE [LARGE SCALE GENOMIC DNA]</scope>
</reference>
<dbReference type="AlphaFoldDB" id="A0A1F7UUR7"/>
<gene>
    <name evidence="2" type="ORF">A3B21_04790</name>
</gene>
<dbReference type="Pfam" id="PF12229">
    <property type="entry name" value="PG_binding_4"/>
    <property type="match status" value="2"/>
</dbReference>
<sequence>MNGFIPAPGAPQPKKRRLFVAAVFGVLIIGAPLFDAFATRGEIYPHVRVAAVEIGGQSTASARKELQARFEEFSNTPLTFIADSTRAAVPLADIVSFDVDATISQAQTIGNSGSSLKRFNERLTARVSGITIAPVVDLNEEVLSKTLHEAFASIESDPKNAAFAVTFQDGKATVTITPDVSGNMIDMESVAKKLTEYASTLTLAPLELALQPISAEIMTDDLLKQVDEAETLFKHGAPEVTLQDKKWMISYETLADWLTAKKDGDKIAVALDEVKIATWLDTIVKEVERKPINAIFELSEDGKKVIEFDLGTPGIELPREENAAAIASAILAQKPIALAVKELAPRVTPQKGAADFGIKELVGRGTTSFKGSPVNRVKNIKRGAAILDGTLIAPGEEFSLLEHLRPFTEENGYLPELVIKASEGRTTPEIGGGLCQIGTTMFRVVLNAGLPVTARANHSYRVSYYEPPVGMDATIYDPAPDFKFINDTGNWLLLTTHVSGSTLTFDLWGTKDGRIAKTTEPEISNIKKPPEKKIIETTELPPGKTKCTEKAHIGSDARFTYIVTYADGTVKEKEFFSRYRPWQEVCLLGVEKLTAPEPLPEEVPLTPDTAPPIVVQN</sequence>
<feature type="domain" description="YoaR-like putative peptidoglycan binding" evidence="1">
    <location>
        <begin position="95"/>
        <end position="195"/>
    </location>
</feature>
<feature type="domain" description="YoaR-like putative peptidoglycan binding" evidence="1">
    <location>
        <begin position="252"/>
        <end position="333"/>
    </location>
</feature>
<organism evidence="2 3">
    <name type="scientific">Candidatus Uhrbacteria bacterium RIFCSPLOWO2_01_FULL_47_24</name>
    <dbReference type="NCBI Taxonomy" id="1802401"/>
    <lineage>
        <taxon>Bacteria</taxon>
        <taxon>Candidatus Uhriibacteriota</taxon>
    </lineage>
</organism>
<dbReference type="InterPro" id="IPR038054">
    <property type="entry name" value="LD_TPept-like_central_sf"/>
</dbReference>
<dbReference type="PANTHER" id="PTHR35788">
    <property type="entry name" value="EXPORTED PROTEIN-RELATED"/>
    <property type="match status" value="1"/>
</dbReference>
<dbReference type="InterPro" id="IPR022029">
    <property type="entry name" value="YoaR-like_PG-bd"/>
</dbReference>
<dbReference type="InterPro" id="IPR007391">
    <property type="entry name" value="Vancomycin_resist_VanW"/>
</dbReference>
<comment type="caution">
    <text evidence="2">The sequence shown here is derived from an EMBL/GenBank/DDBJ whole genome shotgun (WGS) entry which is preliminary data.</text>
</comment>
<dbReference type="STRING" id="1802401.A3B21_04790"/>
<evidence type="ECO:0000313" key="3">
    <source>
        <dbReference type="Proteomes" id="UP000176897"/>
    </source>
</evidence>